<keyword evidence="4" id="KW-1185">Reference proteome</keyword>
<dbReference type="InterPro" id="IPR036770">
    <property type="entry name" value="Ankyrin_rpt-contain_sf"/>
</dbReference>
<dbReference type="InterPro" id="IPR039146">
    <property type="entry name" value="GPANK1"/>
</dbReference>
<accession>A0AA88L6D9</accession>
<name>A0AA88L6D9_ARTSF</name>
<feature type="domain" description="G-patch" evidence="2">
    <location>
        <begin position="218"/>
        <end position="264"/>
    </location>
</feature>
<dbReference type="AlphaFoldDB" id="A0AA88L6D9"/>
<dbReference type="EMBL" id="JAVRJZ010000013">
    <property type="protein sequence ID" value="KAK2714387.1"/>
    <property type="molecule type" value="Genomic_DNA"/>
</dbReference>
<evidence type="ECO:0000313" key="3">
    <source>
        <dbReference type="EMBL" id="KAK2714386.1"/>
    </source>
</evidence>
<dbReference type="SMART" id="SM00248">
    <property type="entry name" value="ANK"/>
    <property type="match status" value="1"/>
</dbReference>
<dbReference type="Pfam" id="PF01585">
    <property type="entry name" value="G-patch"/>
    <property type="match status" value="1"/>
</dbReference>
<sequence>MQEQNLYKNFVKSTQLQGSSEIFCDLAVATPTHYMTCQISDSLYKELPEPSVSEKDANDIIYLEKVHPKSDGVSKHNFFKASEHDDVDTIERALNQGFYVDTKDEFGWTPLMCAICAKAENAIKILLQNGASPRHKEHSGMSVMELAREKEMTHLITNFESEHSIEQSKSEDIILENFYCNKCECEVKDQSLKAHTNSMIHLFNSGPVSDVPSYMLPESNIGYQLMLKSGWNPNVGLGPEGKGKKVPAKTALKTSRKGLGAEKLEPRVTHFKPYEIYKEVANNPPSTKKKNEKVDQDAKKTAEIRRSLFF</sequence>
<dbReference type="PANTHER" id="PTHR20923">
    <property type="entry name" value="BAT4 PROTEIN-RELATED"/>
    <property type="match status" value="1"/>
</dbReference>
<reference evidence="3" key="1">
    <citation type="submission" date="2023-07" db="EMBL/GenBank/DDBJ databases">
        <title>Chromosome-level genome assembly of Artemia franciscana.</title>
        <authorList>
            <person name="Jo E."/>
        </authorList>
    </citation>
    <scope>NUCLEOTIDE SEQUENCE</scope>
    <source>
        <tissue evidence="3">Whole body</tissue>
    </source>
</reference>
<dbReference type="Pfam" id="PF12796">
    <property type="entry name" value="Ank_2"/>
    <property type="match status" value="1"/>
</dbReference>
<dbReference type="Gene3D" id="1.25.40.20">
    <property type="entry name" value="Ankyrin repeat-containing domain"/>
    <property type="match status" value="1"/>
</dbReference>
<dbReference type="PROSITE" id="PS50174">
    <property type="entry name" value="G_PATCH"/>
    <property type="match status" value="1"/>
</dbReference>
<evidence type="ECO:0000259" key="2">
    <source>
        <dbReference type="PROSITE" id="PS50174"/>
    </source>
</evidence>
<dbReference type="GO" id="GO:0003676">
    <property type="term" value="F:nucleic acid binding"/>
    <property type="evidence" value="ECO:0007669"/>
    <property type="project" value="InterPro"/>
</dbReference>
<dbReference type="Proteomes" id="UP001187531">
    <property type="component" value="Unassembled WGS sequence"/>
</dbReference>
<organism evidence="3 4">
    <name type="scientific">Artemia franciscana</name>
    <name type="common">Brine shrimp</name>
    <name type="synonym">Artemia sanfranciscana</name>
    <dbReference type="NCBI Taxonomy" id="6661"/>
    <lineage>
        <taxon>Eukaryota</taxon>
        <taxon>Metazoa</taxon>
        <taxon>Ecdysozoa</taxon>
        <taxon>Arthropoda</taxon>
        <taxon>Crustacea</taxon>
        <taxon>Branchiopoda</taxon>
        <taxon>Anostraca</taxon>
        <taxon>Artemiidae</taxon>
        <taxon>Artemia</taxon>
    </lineage>
</organism>
<feature type="region of interest" description="Disordered" evidence="1">
    <location>
        <begin position="281"/>
        <end position="300"/>
    </location>
</feature>
<dbReference type="SUPFAM" id="SSF48403">
    <property type="entry name" value="Ankyrin repeat"/>
    <property type="match status" value="1"/>
</dbReference>
<dbReference type="SMART" id="SM00443">
    <property type="entry name" value="G_patch"/>
    <property type="match status" value="1"/>
</dbReference>
<dbReference type="InterPro" id="IPR002110">
    <property type="entry name" value="Ankyrin_rpt"/>
</dbReference>
<dbReference type="InterPro" id="IPR000467">
    <property type="entry name" value="G_patch_dom"/>
</dbReference>
<evidence type="ECO:0000313" key="4">
    <source>
        <dbReference type="Proteomes" id="UP001187531"/>
    </source>
</evidence>
<evidence type="ECO:0000256" key="1">
    <source>
        <dbReference type="SAM" id="MobiDB-lite"/>
    </source>
</evidence>
<proteinExistence type="predicted"/>
<comment type="caution">
    <text evidence="3">The sequence shown here is derived from an EMBL/GenBank/DDBJ whole genome shotgun (WGS) entry which is preliminary data.</text>
</comment>
<gene>
    <name evidence="3" type="ORF">QYM36_008824</name>
</gene>
<dbReference type="EMBL" id="JAVRJZ010000013">
    <property type="protein sequence ID" value="KAK2714386.1"/>
    <property type="molecule type" value="Genomic_DNA"/>
</dbReference>
<protein>
    <recommendedName>
        <fullName evidence="2">G-patch domain-containing protein</fullName>
    </recommendedName>
</protein>
<dbReference type="PANTHER" id="PTHR20923:SF1">
    <property type="entry name" value="G PATCH DOMAIN AND ANKYRIN REPEAT-CONTAINING PROTEIN 1"/>
    <property type="match status" value="1"/>
</dbReference>